<comment type="caution">
    <text evidence="1">The sequence shown here is derived from an EMBL/GenBank/DDBJ whole genome shotgun (WGS) entry which is preliminary data.</text>
</comment>
<dbReference type="Pfam" id="PF13650">
    <property type="entry name" value="Asp_protease_2"/>
    <property type="match status" value="1"/>
</dbReference>
<dbReference type="InterPro" id="IPR021109">
    <property type="entry name" value="Peptidase_aspartic_dom_sf"/>
</dbReference>
<dbReference type="RefSeq" id="WP_188220896.1">
    <property type="nucleotide sequence ID" value="NZ_NASZ01000016.1"/>
</dbReference>
<keyword evidence="2" id="KW-1185">Reference proteome</keyword>
<dbReference type="Gene3D" id="2.40.70.10">
    <property type="entry name" value="Acid Proteases"/>
    <property type="match status" value="1"/>
</dbReference>
<gene>
    <name evidence="1" type="ORF">B6A10_10860</name>
</gene>
<evidence type="ECO:0000313" key="2">
    <source>
        <dbReference type="Proteomes" id="UP000661715"/>
    </source>
</evidence>
<dbReference type="SUPFAM" id="SSF50630">
    <property type="entry name" value="Acid proteases"/>
    <property type="match status" value="1"/>
</dbReference>
<protein>
    <submittedName>
        <fullName evidence="1">Acid protease</fullName>
    </submittedName>
</protein>
<proteinExistence type="predicted"/>
<accession>A0ABR7USA7</accession>
<organism evidence="1 2">
    <name type="scientific">Flavobacterium pokkalii</name>
    <dbReference type="NCBI Taxonomy" id="1940408"/>
    <lineage>
        <taxon>Bacteria</taxon>
        <taxon>Pseudomonadati</taxon>
        <taxon>Bacteroidota</taxon>
        <taxon>Flavobacteriia</taxon>
        <taxon>Flavobacteriales</taxon>
        <taxon>Flavobacteriaceae</taxon>
        <taxon>Flavobacterium</taxon>
    </lineage>
</organism>
<keyword evidence="1" id="KW-0378">Hydrolase</keyword>
<name>A0ABR7USA7_9FLAO</name>
<sequence>MKNLHEILKKENYKKVKFKITKTQHLLIKAKINDVTGHFILDTGASNSCVGFEHIELFHLNAEDSKTKASGAGATGMLTQTASQNKLQLGSWKNNDFDLIIFDMSHVNEALTAYKAKTVDGIIGADVLLKGKAIIDYYNNFLYLRQPIKKTKHHDKKLR</sequence>
<dbReference type="InterPro" id="IPR001969">
    <property type="entry name" value="Aspartic_peptidase_AS"/>
</dbReference>
<reference evidence="1 2" key="1">
    <citation type="journal article" date="2020" name="Microbiol. Res.">
        <title>Flavobacterium pokkalii sp. nov., a novel plant growth promoting native rhizobacteria isolated from pokkali rice grown in coastal saline affected agricultural regions of southern India, Kerala.</title>
        <authorList>
            <person name="Menon R.R."/>
            <person name="Kumari S."/>
            <person name="Viver T."/>
            <person name="Rameshkumar N."/>
        </authorList>
    </citation>
    <scope>NUCLEOTIDE SEQUENCE [LARGE SCALE GENOMIC DNA]</scope>
    <source>
        <strain evidence="1 2">L1I52</strain>
    </source>
</reference>
<keyword evidence="1" id="KW-0645">Protease</keyword>
<dbReference type="Proteomes" id="UP000661715">
    <property type="component" value="Unassembled WGS sequence"/>
</dbReference>
<dbReference type="GO" id="GO:0008233">
    <property type="term" value="F:peptidase activity"/>
    <property type="evidence" value="ECO:0007669"/>
    <property type="project" value="UniProtKB-KW"/>
</dbReference>
<dbReference type="GO" id="GO:0006508">
    <property type="term" value="P:proteolysis"/>
    <property type="evidence" value="ECO:0007669"/>
    <property type="project" value="UniProtKB-KW"/>
</dbReference>
<dbReference type="CDD" id="cd05483">
    <property type="entry name" value="retropepsin_like_bacteria"/>
    <property type="match status" value="1"/>
</dbReference>
<dbReference type="PROSITE" id="PS00141">
    <property type="entry name" value="ASP_PROTEASE"/>
    <property type="match status" value="1"/>
</dbReference>
<dbReference type="EMBL" id="NASZ01000016">
    <property type="protein sequence ID" value="MBD0725680.1"/>
    <property type="molecule type" value="Genomic_DNA"/>
</dbReference>
<evidence type="ECO:0000313" key="1">
    <source>
        <dbReference type="EMBL" id="MBD0725680.1"/>
    </source>
</evidence>
<dbReference type="InterPro" id="IPR034122">
    <property type="entry name" value="Retropepsin-like_bacterial"/>
</dbReference>